<dbReference type="PANTHER" id="PTHR23048:SF59">
    <property type="entry name" value="EF-HAND SUPERFAMILY PROTEIN"/>
    <property type="match status" value="1"/>
</dbReference>
<feature type="region of interest" description="Disordered" evidence="3">
    <location>
        <begin position="1"/>
        <end position="29"/>
    </location>
</feature>
<dbReference type="Pfam" id="PF13499">
    <property type="entry name" value="EF-hand_7"/>
    <property type="match status" value="1"/>
</dbReference>
<sequence length="347" mass="39219">MSGKRSGKKGKSRVSFAEAEEKPPTQLELMKAELERLRRRDEEKQKRQEEYKKEEIRRVRAQMDAEKEAAGLQLIPGSRLSREEIKKKLNMEEKCLLKEEQTQIAGETAQMKATVGMKHGLHHGKRKPPDLVALAAAFATPTKSSSVHGLPDRVVRQMTMEEIMDLKKLFDLYDVAGVGYVRRKDVHKIASILGFRMTKAEFKTSIDTVIADPTAKVTFVAFLDFIINASLSFIFRYRNSRPDGQDTVIADPTAKVTFVAFLDFIIKEQEGNDPFEEVQQCFRILDHDDKGYVTMNDLRAAADETKCALSNRQLAEMVSEADASGDGQVSLDEFTIIMLRTSAFNFS</sequence>
<name>A0ABY7EHX0_MYAAR</name>
<feature type="domain" description="EF-hand" evidence="4">
    <location>
        <begin position="277"/>
        <end position="305"/>
    </location>
</feature>
<feature type="compositionally biased region" description="Basic residues" evidence="3">
    <location>
        <begin position="1"/>
        <end position="12"/>
    </location>
</feature>
<accession>A0ABY7EHX0</accession>
<dbReference type="Gene3D" id="1.10.238.10">
    <property type="entry name" value="EF-hand"/>
    <property type="match status" value="2"/>
</dbReference>
<keyword evidence="2" id="KW-0106">Calcium</keyword>
<dbReference type="InterPro" id="IPR018247">
    <property type="entry name" value="EF_Hand_1_Ca_BS"/>
</dbReference>
<evidence type="ECO:0000313" key="6">
    <source>
        <dbReference type="Proteomes" id="UP001164746"/>
    </source>
</evidence>
<reference evidence="5" key="1">
    <citation type="submission" date="2022-11" db="EMBL/GenBank/DDBJ databases">
        <title>Centuries of genome instability and evolution in soft-shell clam transmissible cancer (bioRxiv).</title>
        <authorList>
            <person name="Hart S.F.M."/>
            <person name="Yonemitsu M.A."/>
            <person name="Giersch R.M."/>
            <person name="Beal B.F."/>
            <person name="Arriagada G."/>
            <person name="Davis B.W."/>
            <person name="Ostrander E.A."/>
            <person name="Goff S.P."/>
            <person name="Metzger M.J."/>
        </authorList>
    </citation>
    <scope>NUCLEOTIDE SEQUENCE</scope>
    <source>
        <strain evidence="5">MELC-2E11</strain>
        <tissue evidence="5">Siphon/mantle</tissue>
    </source>
</reference>
<feature type="domain" description="EF-hand" evidence="4">
    <location>
        <begin position="165"/>
        <end position="193"/>
    </location>
</feature>
<dbReference type="SMART" id="SM00054">
    <property type="entry name" value="EFh"/>
    <property type="match status" value="3"/>
</dbReference>
<proteinExistence type="predicted"/>
<dbReference type="CDD" id="cd00051">
    <property type="entry name" value="EFh"/>
    <property type="match status" value="1"/>
</dbReference>
<protein>
    <submittedName>
        <fullName evidence="5">CETN1-like protein</fullName>
    </submittedName>
</protein>
<dbReference type="InterPro" id="IPR011992">
    <property type="entry name" value="EF-hand-dom_pair"/>
</dbReference>
<evidence type="ECO:0000313" key="5">
    <source>
        <dbReference type="EMBL" id="WAR08487.1"/>
    </source>
</evidence>
<evidence type="ECO:0000256" key="2">
    <source>
        <dbReference type="ARBA" id="ARBA00022837"/>
    </source>
</evidence>
<evidence type="ECO:0000259" key="4">
    <source>
        <dbReference type="SMART" id="SM00054"/>
    </source>
</evidence>
<dbReference type="PANTHER" id="PTHR23048">
    <property type="entry name" value="MYOSIN LIGHT CHAIN 1, 3"/>
    <property type="match status" value="1"/>
</dbReference>
<evidence type="ECO:0000256" key="1">
    <source>
        <dbReference type="ARBA" id="ARBA00022737"/>
    </source>
</evidence>
<gene>
    <name evidence="5" type="ORF">MAR_018445</name>
</gene>
<dbReference type="PROSITE" id="PS00018">
    <property type="entry name" value="EF_HAND_1"/>
    <property type="match status" value="1"/>
</dbReference>
<dbReference type="InterPro" id="IPR002048">
    <property type="entry name" value="EF_hand_dom"/>
</dbReference>
<keyword evidence="1" id="KW-0677">Repeat</keyword>
<feature type="domain" description="EF-hand" evidence="4">
    <location>
        <begin position="313"/>
        <end position="341"/>
    </location>
</feature>
<dbReference type="InterPro" id="IPR050230">
    <property type="entry name" value="CALM/Myosin/TropC-like"/>
</dbReference>
<dbReference type="Proteomes" id="UP001164746">
    <property type="component" value="Chromosome 6"/>
</dbReference>
<evidence type="ECO:0000256" key="3">
    <source>
        <dbReference type="SAM" id="MobiDB-lite"/>
    </source>
</evidence>
<keyword evidence="6" id="KW-1185">Reference proteome</keyword>
<organism evidence="5 6">
    <name type="scientific">Mya arenaria</name>
    <name type="common">Soft-shell clam</name>
    <dbReference type="NCBI Taxonomy" id="6604"/>
    <lineage>
        <taxon>Eukaryota</taxon>
        <taxon>Metazoa</taxon>
        <taxon>Spiralia</taxon>
        <taxon>Lophotrochozoa</taxon>
        <taxon>Mollusca</taxon>
        <taxon>Bivalvia</taxon>
        <taxon>Autobranchia</taxon>
        <taxon>Heteroconchia</taxon>
        <taxon>Euheterodonta</taxon>
        <taxon>Imparidentia</taxon>
        <taxon>Neoheterodontei</taxon>
        <taxon>Myida</taxon>
        <taxon>Myoidea</taxon>
        <taxon>Myidae</taxon>
        <taxon>Mya</taxon>
    </lineage>
</organism>
<dbReference type="SUPFAM" id="SSF47473">
    <property type="entry name" value="EF-hand"/>
    <property type="match status" value="1"/>
</dbReference>
<dbReference type="EMBL" id="CP111017">
    <property type="protein sequence ID" value="WAR08487.1"/>
    <property type="molecule type" value="Genomic_DNA"/>
</dbReference>